<name>X1GUK4_9ZZZZ</name>
<feature type="non-terminal residue" evidence="1">
    <location>
        <position position="1"/>
    </location>
</feature>
<evidence type="ECO:0000313" key="1">
    <source>
        <dbReference type="EMBL" id="GAH45289.1"/>
    </source>
</evidence>
<dbReference type="EMBL" id="BARU01011486">
    <property type="protein sequence ID" value="GAH45289.1"/>
    <property type="molecule type" value="Genomic_DNA"/>
</dbReference>
<accession>X1GUK4</accession>
<dbReference type="AlphaFoldDB" id="X1GUK4"/>
<protein>
    <submittedName>
        <fullName evidence="1">Uncharacterized protein</fullName>
    </submittedName>
</protein>
<proteinExistence type="predicted"/>
<gene>
    <name evidence="1" type="ORF">S03H2_21550</name>
</gene>
<comment type="caution">
    <text evidence="1">The sequence shown here is derived from an EMBL/GenBank/DDBJ whole genome shotgun (WGS) entry which is preliminary data.</text>
</comment>
<organism evidence="1">
    <name type="scientific">marine sediment metagenome</name>
    <dbReference type="NCBI Taxonomy" id="412755"/>
    <lineage>
        <taxon>unclassified sequences</taxon>
        <taxon>metagenomes</taxon>
        <taxon>ecological metagenomes</taxon>
    </lineage>
</organism>
<sequence>NAVEFGGTPNKKAVMGKLMAERKDLRPQIKQIIPLLDQIIEEIKNLNFKKQLSVFFNSNIMFNYKERLHKYYRELLIIKNYRFSLWSGSPAWIGRWLAEPDM</sequence>
<reference evidence="1" key="1">
    <citation type="journal article" date="2014" name="Front. Microbiol.">
        <title>High frequency of phylogenetically diverse reductive dehalogenase-homologous genes in deep subseafloor sedimentary metagenomes.</title>
        <authorList>
            <person name="Kawai M."/>
            <person name="Futagami T."/>
            <person name="Toyoda A."/>
            <person name="Takaki Y."/>
            <person name="Nishi S."/>
            <person name="Hori S."/>
            <person name="Arai W."/>
            <person name="Tsubouchi T."/>
            <person name="Morono Y."/>
            <person name="Uchiyama I."/>
            <person name="Ito T."/>
            <person name="Fujiyama A."/>
            <person name="Inagaki F."/>
            <person name="Takami H."/>
        </authorList>
    </citation>
    <scope>NUCLEOTIDE SEQUENCE</scope>
    <source>
        <strain evidence="1">Expedition CK06-06</strain>
    </source>
</reference>